<evidence type="ECO:0000313" key="2">
    <source>
        <dbReference type="EMBL" id="KRQ14670.1"/>
    </source>
</evidence>
<keyword evidence="1" id="KW-1133">Transmembrane helix</keyword>
<evidence type="ECO:0008006" key="4">
    <source>
        <dbReference type="Google" id="ProtNLM"/>
    </source>
</evidence>
<gene>
    <name evidence="2" type="ORF">AOQ71_12350</name>
</gene>
<dbReference type="EMBL" id="LJYG01000047">
    <property type="protein sequence ID" value="KRQ14670.1"/>
    <property type="molecule type" value="Genomic_DNA"/>
</dbReference>
<feature type="transmembrane region" description="Helical" evidence="1">
    <location>
        <begin position="117"/>
        <end position="135"/>
    </location>
</feature>
<feature type="transmembrane region" description="Helical" evidence="1">
    <location>
        <begin position="20"/>
        <end position="43"/>
    </location>
</feature>
<dbReference type="InterPro" id="IPR016035">
    <property type="entry name" value="Acyl_Trfase/lysoPLipase"/>
</dbReference>
<feature type="transmembrane region" description="Helical" evidence="1">
    <location>
        <begin position="228"/>
        <end position="245"/>
    </location>
</feature>
<comment type="caution">
    <text evidence="2">The sequence shown here is derived from an EMBL/GenBank/DDBJ whole genome shotgun (WGS) entry which is preliminary data.</text>
</comment>
<dbReference type="OrthoDB" id="581211at2"/>
<sequence length="803" mass="87908">MKKRWANEPVLAPFAAFRSLLHVLSVMLAPILLCAVTALLLLYPDQMKEVYRAIAQDLAFSEGGGLEVLLDYREVVLAASGLSLLGATFWLVARLLSLKFSDAATNDSLLARMAGRWVPILLAVLPLLCASWGVWHARTAPSSATSAKGVILSWMKDFYGAMPETIWRIVSGHIGNRIDSYRAFFSEISVALIGVAAALSILFVFLERLSNKETLSSKDHFLVRRQRFVLYAALLTLIVSIYLFPVALSQILGVIFIFSIFMIFLTLVMGQLSFWSQKMNFPFLGILVVLGLTFEFVGLNDDHKLRAVSATVHSGTEAAAAPAPTLKAEFARWYASRADRAYYEAKKSPYPIYVVSAEGGGIYAAYHAASFLGALQDQCPSFAHHLFAISSVSGGSLGASLFAAIASQAGAAKMQSTAGNPCRGDKPAHLKPGQIDENSDRFFDIMADQVFGHDLLSPLVASMLFPDFLQRFLPYPINGFDRARSIEDAFEGAWDDTLDKLRKKSLGFWQDKVNILSQPYRSHWRADGSSPALLLNTTEIATGRRRVISPFVFAEDKLRFLPIWNEPWAVTLKSDKLVRDIPLSTAAIVSARFPWVTPAGWFYDVPFESGRRQPILHDGKPLLEEIQLVDGGYFDNSGVFTALELIRSIKAAASEAGLSNSIRINLLVLTSAVGPDEPPAHATEVSAPVQALLAARIAAGRATVEEALHGFDGHGETGVPNVDGPQSVRKVELRDVGYPLPLGWRLSQMTRMLMRTQSGDRALCDKIRGASSPESYAAPACTVETVHRELSAVPMGDKMPPRK</sequence>
<accession>A0A0R3E2L5</accession>
<name>A0A0R3E2L5_9BRAD</name>
<keyword evidence="3" id="KW-1185">Reference proteome</keyword>
<keyword evidence="1" id="KW-0812">Transmembrane</keyword>
<dbReference type="Proteomes" id="UP000051936">
    <property type="component" value="Unassembled WGS sequence"/>
</dbReference>
<feature type="transmembrane region" description="Helical" evidence="1">
    <location>
        <begin position="281"/>
        <end position="299"/>
    </location>
</feature>
<proteinExistence type="predicted"/>
<evidence type="ECO:0000256" key="1">
    <source>
        <dbReference type="SAM" id="Phobius"/>
    </source>
</evidence>
<dbReference type="SUPFAM" id="SSF52151">
    <property type="entry name" value="FabD/lysophospholipase-like"/>
    <property type="match status" value="1"/>
</dbReference>
<keyword evidence="1" id="KW-0472">Membrane</keyword>
<evidence type="ECO:0000313" key="3">
    <source>
        <dbReference type="Proteomes" id="UP000051936"/>
    </source>
</evidence>
<dbReference type="AlphaFoldDB" id="A0A0R3E2L5"/>
<dbReference type="STRING" id="989370.AOQ71_12350"/>
<organism evidence="2 3">
    <name type="scientific">Bradyrhizobium manausense</name>
    <dbReference type="NCBI Taxonomy" id="989370"/>
    <lineage>
        <taxon>Bacteria</taxon>
        <taxon>Pseudomonadati</taxon>
        <taxon>Pseudomonadota</taxon>
        <taxon>Alphaproteobacteria</taxon>
        <taxon>Hyphomicrobiales</taxon>
        <taxon>Nitrobacteraceae</taxon>
        <taxon>Bradyrhizobium</taxon>
    </lineage>
</organism>
<feature type="transmembrane region" description="Helical" evidence="1">
    <location>
        <begin position="251"/>
        <end position="269"/>
    </location>
</feature>
<feature type="transmembrane region" description="Helical" evidence="1">
    <location>
        <begin position="75"/>
        <end position="96"/>
    </location>
</feature>
<reference evidence="2 3" key="1">
    <citation type="submission" date="2015-09" db="EMBL/GenBank/DDBJ databases">
        <title>Draft Genome Sequence of Bradyrhizobium manausense Strain BR 3351T, a Novel Symbiotic Nitrogen-Fixing Alphaproteobacterium Isolated from Brazilian Amazon Rain Forest.</title>
        <authorList>
            <person name="De Araujo J.L."/>
            <person name="Zilli J.E."/>
        </authorList>
    </citation>
    <scope>NUCLEOTIDE SEQUENCE [LARGE SCALE GENOMIC DNA]</scope>
    <source>
        <strain evidence="2 3">BR3351</strain>
    </source>
</reference>
<protein>
    <recommendedName>
        <fullName evidence="4">PNPLA domain-containing protein</fullName>
    </recommendedName>
</protein>
<feature type="transmembrane region" description="Helical" evidence="1">
    <location>
        <begin position="188"/>
        <end position="207"/>
    </location>
</feature>
<dbReference type="RefSeq" id="WP_057746512.1">
    <property type="nucleotide sequence ID" value="NZ_LJYG01000047.1"/>
</dbReference>